<name>A0A1J5TIP1_9ARCH</name>
<reference evidence="13 14" key="1">
    <citation type="submission" date="2016-08" db="EMBL/GenBank/DDBJ databases">
        <title>New Insights into Marine Group III Euryarchaeota, from dark to light.</title>
        <authorList>
            <person name="Haro-Moreno J.M."/>
            <person name="Rodriguez-Valera F."/>
            <person name="Lopez-Garcia P."/>
            <person name="Moreira D."/>
            <person name="Martin-Cuadrado A.B."/>
        </authorList>
    </citation>
    <scope>NUCLEOTIDE SEQUENCE [LARGE SCALE GENOMIC DNA]</scope>
    <source>
        <strain evidence="13">CG-Epi4</strain>
    </source>
</reference>
<keyword evidence="4" id="KW-0963">Cytoplasm</keyword>
<evidence type="ECO:0000256" key="7">
    <source>
        <dbReference type="ARBA" id="ARBA00022695"/>
    </source>
</evidence>
<keyword evidence="7" id="KW-0548">Nucleotidyltransferase</keyword>
<dbReference type="EC" id="2.7.7.87" evidence="3"/>
<dbReference type="GO" id="GO:0008033">
    <property type="term" value="P:tRNA processing"/>
    <property type="evidence" value="ECO:0007669"/>
    <property type="project" value="UniProtKB-KW"/>
</dbReference>
<organism evidence="13 14">
    <name type="scientific">Marine Group III euryarchaeote CG-Epi4</name>
    <dbReference type="NCBI Taxonomy" id="1888998"/>
    <lineage>
        <taxon>Archaea</taxon>
        <taxon>Methanobacteriati</taxon>
        <taxon>Thermoplasmatota</taxon>
        <taxon>Thermoplasmata</taxon>
        <taxon>Candidatus Thermoprofundales</taxon>
    </lineage>
</organism>
<evidence type="ECO:0000256" key="2">
    <source>
        <dbReference type="ARBA" id="ARBA00007663"/>
    </source>
</evidence>
<dbReference type="GO" id="GO:0061710">
    <property type="term" value="F:L-threonylcarbamoyladenylate synthase"/>
    <property type="evidence" value="ECO:0007669"/>
    <property type="project" value="UniProtKB-EC"/>
</dbReference>
<keyword evidence="6" id="KW-0819">tRNA processing</keyword>
<keyword evidence="9" id="KW-0067">ATP-binding</keyword>
<evidence type="ECO:0000313" key="13">
    <source>
        <dbReference type="EMBL" id="OIR20807.1"/>
    </source>
</evidence>
<evidence type="ECO:0000259" key="12">
    <source>
        <dbReference type="PROSITE" id="PS51163"/>
    </source>
</evidence>
<gene>
    <name evidence="13" type="ORF">BEU01_00835</name>
</gene>
<comment type="similarity">
    <text evidence="2">Belongs to the SUA5 family.</text>
</comment>
<proteinExistence type="inferred from homology"/>
<dbReference type="SUPFAM" id="SSF55821">
    <property type="entry name" value="YrdC/RibB"/>
    <property type="match status" value="1"/>
</dbReference>
<accession>A0A1J5TIP1</accession>
<dbReference type="InterPro" id="IPR017945">
    <property type="entry name" value="DHBP_synth_RibB-like_a/b_dom"/>
</dbReference>
<evidence type="ECO:0000256" key="4">
    <source>
        <dbReference type="ARBA" id="ARBA00022490"/>
    </source>
</evidence>
<dbReference type="PROSITE" id="PS51163">
    <property type="entry name" value="YRDC"/>
    <property type="match status" value="1"/>
</dbReference>
<dbReference type="PANTHER" id="PTHR17490">
    <property type="entry name" value="SUA5"/>
    <property type="match status" value="1"/>
</dbReference>
<dbReference type="PANTHER" id="PTHR17490:SF16">
    <property type="entry name" value="THREONYLCARBAMOYL-AMP SYNTHASE"/>
    <property type="match status" value="1"/>
</dbReference>
<dbReference type="InterPro" id="IPR006070">
    <property type="entry name" value="Sua5-like_dom"/>
</dbReference>
<evidence type="ECO:0000256" key="5">
    <source>
        <dbReference type="ARBA" id="ARBA00022679"/>
    </source>
</evidence>
<keyword evidence="5" id="KW-0808">Transferase</keyword>
<sequence length="191" mass="20920">MLTIDEARNALKKGKIIVYPTDTVWGIGCNPFDQNAVNNLFKIKGKKEDGVSILVNNKDLISEYCIMNAKQEGIIEKLFPGPVTIILKSKVEFAEGVARNGNIAIRIPKNDTSISLVKYNPIITTSANIHGENIAKSLNEAKIIFGNSCIYLHGEKPTGVESTIIDLTKDTPKIIRIGALYGNTLEGIIEH</sequence>
<dbReference type="Proteomes" id="UP000183375">
    <property type="component" value="Unassembled WGS sequence"/>
</dbReference>
<evidence type="ECO:0000256" key="10">
    <source>
        <dbReference type="ARBA" id="ARBA00029774"/>
    </source>
</evidence>
<comment type="catalytic activity">
    <reaction evidence="11">
        <text>L-threonine + hydrogencarbonate + ATP = L-threonylcarbamoyladenylate + diphosphate + H2O</text>
        <dbReference type="Rhea" id="RHEA:36407"/>
        <dbReference type="ChEBI" id="CHEBI:15377"/>
        <dbReference type="ChEBI" id="CHEBI:17544"/>
        <dbReference type="ChEBI" id="CHEBI:30616"/>
        <dbReference type="ChEBI" id="CHEBI:33019"/>
        <dbReference type="ChEBI" id="CHEBI:57926"/>
        <dbReference type="ChEBI" id="CHEBI:73682"/>
        <dbReference type="EC" id="2.7.7.87"/>
    </reaction>
</comment>
<evidence type="ECO:0000256" key="1">
    <source>
        <dbReference type="ARBA" id="ARBA00004496"/>
    </source>
</evidence>
<evidence type="ECO:0000256" key="6">
    <source>
        <dbReference type="ARBA" id="ARBA00022694"/>
    </source>
</evidence>
<dbReference type="GO" id="GO:0003725">
    <property type="term" value="F:double-stranded RNA binding"/>
    <property type="evidence" value="ECO:0007669"/>
    <property type="project" value="InterPro"/>
</dbReference>
<dbReference type="Pfam" id="PF01300">
    <property type="entry name" value="Sua5_yciO_yrdC"/>
    <property type="match status" value="1"/>
</dbReference>
<evidence type="ECO:0000256" key="9">
    <source>
        <dbReference type="ARBA" id="ARBA00022840"/>
    </source>
</evidence>
<evidence type="ECO:0000256" key="3">
    <source>
        <dbReference type="ARBA" id="ARBA00012584"/>
    </source>
</evidence>
<keyword evidence="8" id="KW-0547">Nucleotide-binding</keyword>
<dbReference type="InterPro" id="IPR050156">
    <property type="entry name" value="TC-AMP_synthase_SUA5"/>
</dbReference>
<dbReference type="NCBIfam" id="TIGR00057">
    <property type="entry name" value="L-threonylcarbamoyladenylate synthase"/>
    <property type="match status" value="1"/>
</dbReference>
<evidence type="ECO:0000313" key="14">
    <source>
        <dbReference type="Proteomes" id="UP000183375"/>
    </source>
</evidence>
<dbReference type="AlphaFoldDB" id="A0A1J5TIP1"/>
<evidence type="ECO:0000256" key="11">
    <source>
        <dbReference type="ARBA" id="ARBA00048366"/>
    </source>
</evidence>
<comment type="caution">
    <text evidence="13">The sequence shown here is derived from an EMBL/GenBank/DDBJ whole genome shotgun (WGS) entry which is preliminary data.</text>
</comment>
<dbReference type="GO" id="GO:0005524">
    <property type="term" value="F:ATP binding"/>
    <property type="evidence" value="ECO:0007669"/>
    <property type="project" value="UniProtKB-KW"/>
</dbReference>
<dbReference type="GO" id="GO:0006450">
    <property type="term" value="P:regulation of translational fidelity"/>
    <property type="evidence" value="ECO:0007669"/>
    <property type="project" value="TreeGrafter"/>
</dbReference>
<feature type="domain" description="YrdC-like" evidence="12">
    <location>
        <begin position="1"/>
        <end position="180"/>
    </location>
</feature>
<comment type="subcellular location">
    <subcellularLocation>
        <location evidence="1">Cytoplasm</location>
    </subcellularLocation>
</comment>
<protein>
    <recommendedName>
        <fullName evidence="10">L-threonylcarbamoyladenylate synthase</fullName>
        <ecNumber evidence="3">2.7.7.87</ecNumber>
    </recommendedName>
    <alternativeName>
        <fullName evidence="10">L-threonylcarbamoyladenylate synthase</fullName>
    </alternativeName>
</protein>
<evidence type="ECO:0000256" key="8">
    <source>
        <dbReference type="ARBA" id="ARBA00022741"/>
    </source>
</evidence>
<dbReference type="GO" id="GO:0000049">
    <property type="term" value="F:tRNA binding"/>
    <property type="evidence" value="ECO:0007669"/>
    <property type="project" value="TreeGrafter"/>
</dbReference>
<dbReference type="Gene3D" id="3.90.870.10">
    <property type="entry name" value="DHBP synthase"/>
    <property type="match status" value="1"/>
</dbReference>
<dbReference type="EMBL" id="MIYX01000018">
    <property type="protein sequence ID" value="OIR20807.1"/>
    <property type="molecule type" value="Genomic_DNA"/>
</dbReference>
<dbReference type="GO" id="GO:0005737">
    <property type="term" value="C:cytoplasm"/>
    <property type="evidence" value="ECO:0007669"/>
    <property type="project" value="UniProtKB-SubCell"/>
</dbReference>